<dbReference type="PANTHER" id="PTHR44329:SF214">
    <property type="entry name" value="PROTEIN KINASE DOMAIN-CONTAINING PROTEIN"/>
    <property type="match status" value="1"/>
</dbReference>
<sequence>MPGISERSSGQHLETTMSESLAGVMRDILVDRMGWSKQKFRSDESVQIQSIIGLGSYGKVFKGLWKGVTVAYKVIQYPGSSISQQEKFQHIAIMEIAISASMSHPNVVQTYSYDIKAIMPEVQAIEQQRTVDRPAEECNGVGEKTFTREDEEDQIHTEGPCKAADPRPMLWEVQIIQEFCDQGSLRKVLDDKIYADRSTGLLDGTVLLKIAGDVARGMLHIHDMQIIHGDLKAHNVLVCTGDNIVAKTLASA</sequence>
<dbReference type="PROSITE" id="PS50011">
    <property type="entry name" value="PROTEIN_KINASE_DOM"/>
    <property type="match status" value="1"/>
</dbReference>
<dbReference type="GO" id="GO:0004674">
    <property type="term" value="F:protein serine/threonine kinase activity"/>
    <property type="evidence" value="ECO:0007669"/>
    <property type="project" value="TreeGrafter"/>
</dbReference>
<dbReference type="AlphaFoldDB" id="A0A061SJ65"/>
<dbReference type="InterPro" id="IPR011009">
    <property type="entry name" value="Kinase-like_dom_sf"/>
</dbReference>
<evidence type="ECO:0000313" key="2">
    <source>
        <dbReference type="EMBL" id="JAC83084.1"/>
    </source>
</evidence>
<dbReference type="Pfam" id="PF07714">
    <property type="entry name" value="PK_Tyr_Ser-Thr"/>
    <property type="match status" value="1"/>
</dbReference>
<dbReference type="InterPro" id="IPR001245">
    <property type="entry name" value="Ser-Thr/Tyr_kinase_cat_dom"/>
</dbReference>
<dbReference type="EMBL" id="GBEZ01001933">
    <property type="protein sequence ID" value="JAC83084.1"/>
    <property type="molecule type" value="Transcribed_RNA"/>
</dbReference>
<organism evidence="2">
    <name type="scientific">Tetraselmis sp. GSL018</name>
    <dbReference type="NCBI Taxonomy" id="582737"/>
    <lineage>
        <taxon>Eukaryota</taxon>
        <taxon>Viridiplantae</taxon>
        <taxon>Chlorophyta</taxon>
        <taxon>core chlorophytes</taxon>
        <taxon>Chlorodendrophyceae</taxon>
        <taxon>Chlorodendrales</taxon>
        <taxon>Chlorodendraceae</taxon>
        <taxon>Tetraselmis</taxon>
    </lineage>
</organism>
<dbReference type="Gene3D" id="3.30.200.20">
    <property type="entry name" value="Phosphorylase Kinase, domain 1"/>
    <property type="match status" value="1"/>
</dbReference>
<reference evidence="2" key="1">
    <citation type="submission" date="2014-05" db="EMBL/GenBank/DDBJ databases">
        <title>The transcriptome of the halophilic microalga Tetraselmis sp. GSL018 isolated from the Great Salt Lake, Utah.</title>
        <authorList>
            <person name="Jinkerson R.E."/>
            <person name="D'Adamo S."/>
            <person name="Posewitz M.C."/>
        </authorList>
    </citation>
    <scope>NUCLEOTIDE SEQUENCE</scope>
    <source>
        <strain evidence="2">GSL018</strain>
    </source>
</reference>
<dbReference type="InterPro" id="IPR008271">
    <property type="entry name" value="Ser/Thr_kinase_AS"/>
</dbReference>
<dbReference type="GO" id="GO:0005524">
    <property type="term" value="F:ATP binding"/>
    <property type="evidence" value="ECO:0007669"/>
    <property type="project" value="InterPro"/>
</dbReference>
<dbReference type="PANTHER" id="PTHR44329">
    <property type="entry name" value="SERINE/THREONINE-PROTEIN KINASE TNNI3K-RELATED"/>
    <property type="match status" value="1"/>
</dbReference>
<feature type="domain" description="Protein kinase" evidence="1">
    <location>
        <begin position="46"/>
        <end position="252"/>
    </location>
</feature>
<evidence type="ECO:0000259" key="1">
    <source>
        <dbReference type="PROSITE" id="PS50011"/>
    </source>
</evidence>
<accession>A0A061SJ65</accession>
<proteinExistence type="predicted"/>
<dbReference type="InterPro" id="IPR051681">
    <property type="entry name" value="Ser/Thr_Kinases-Pseudokinases"/>
</dbReference>
<gene>
    <name evidence="2" type="ORF">TSPGSL018_4207</name>
</gene>
<dbReference type="Gene3D" id="1.10.510.10">
    <property type="entry name" value="Transferase(Phosphotransferase) domain 1"/>
    <property type="match status" value="1"/>
</dbReference>
<dbReference type="PROSITE" id="PS00108">
    <property type="entry name" value="PROTEIN_KINASE_ST"/>
    <property type="match status" value="1"/>
</dbReference>
<protein>
    <recommendedName>
        <fullName evidence="1">Protein kinase domain-containing protein</fullName>
    </recommendedName>
</protein>
<name>A0A061SJ65_9CHLO</name>
<dbReference type="SUPFAM" id="SSF56112">
    <property type="entry name" value="Protein kinase-like (PK-like)"/>
    <property type="match status" value="1"/>
</dbReference>
<dbReference type="InterPro" id="IPR000719">
    <property type="entry name" value="Prot_kinase_dom"/>
</dbReference>